<keyword evidence="6" id="KW-0997">Cell inner membrane</keyword>
<dbReference type="Pfam" id="PF04205">
    <property type="entry name" value="FMN_bind"/>
    <property type="match status" value="1"/>
</dbReference>
<proteinExistence type="inferred from homology"/>
<feature type="transmembrane region" description="Helical" evidence="7">
    <location>
        <begin position="12"/>
        <end position="32"/>
    </location>
</feature>
<keyword evidence="3 6" id="KW-0285">Flavoprotein</keyword>
<evidence type="ECO:0000256" key="5">
    <source>
        <dbReference type="ARBA" id="ARBA00022982"/>
    </source>
</evidence>
<keyword evidence="6 7" id="KW-0812">Transmembrane</keyword>
<dbReference type="SMART" id="SM00900">
    <property type="entry name" value="FMN_bind"/>
    <property type="match status" value="1"/>
</dbReference>
<name>A0AAJ0X9G2_9GAMM</name>
<dbReference type="AlphaFoldDB" id="A0AAJ0X9G2"/>
<dbReference type="HAMAP" id="MF_00479">
    <property type="entry name" value="RsxG_RnfG"/>
    <property type="match status" value="1"/>
</dbReference>
<comment type="cofactor">
    <cofactor evidence="6">
        <name>FMN</name>
        <dbReference type="ChEBI" id="CHEBI:58210"/>
    </cofactor>
</comment>
<dbReference type="PANTHER" id="PTHR36118">
    <property type="entry name" value="ION-TRANSLOCATING OXIDOREDUCTASE COMPLEX SUBUNIT G"/>
    <property type="match status" value="1"/>
</dbReference>
<feature type="modified residue" description="FMN phosphoryl threonine" evidence="6">
    <location>
        <position position="178"/>
    </location>
</feature>
<dbReference type="GO" id="GO:0022900">
    <property type="term" value="P:electron transport chain"/>
    <property type="evidence" value="ECO:0007669"/>
    <property type="project" value="UniProtKB-UniRule"/>
</dbReference>
<keyword evidence="1 6" id="KW-0813">Transport</keyword>
<dbReference type="EMBL" id="NRSJ01000006">
    <property type="protein sequence ID" value="MBK1704045.1"/>
    <property type="molecule type" value="Genomic_DNA"/>
</dbReference>
<accession>A0AAJ0X9G2</accession>
<evidence type="ECO:0000256" key="2">
    <source>
        <dbReference type="ARBA" id="ARBA00022553"/>
    </source>
</evidence>
<organism evidence="9 10">
    <name type="scientific">Halochromatium glycolicum</name>
    <dbReference type="NCBI Taxonomy" id="85075"/>
    <lineage>
        <taxon>Bacteria</taxon>
        <taxon>Pseudomonadati</taxon>
        <taxon>Pseudomonadota</taxon>
        <taxon>Gammaproteobacteria</taxon>
        <taxon>Chromatiales</taxon>
        <taxon>Chromatiaceae</taxon>
        <taxon>Halochromatium</taxon>
    </lineage>
</organism>
<comment type="subcellular location">
    <subcellularLocation>
        <location evidence="6">Cell inner membrane</location>
        <topology evidence="6">Single-pass membrane protein</topology>
    </subcellularLocation>
</comment>
<dbReference type="Proteomes" id="UP001296776">
    <property type="component" value="Unassembled WGS sequence"/>
</dbReference>
<dbReference type="RefSeq" id="WP_200345213.1">
    <property type="nucleotide sequence ID" value="NZ_NRSJ01000006.1"/>
</dbReference>
<evidence type="ECO:0000313" key="10">
    <source>
        <dbReference type="Proteomes" id="UP001296776"/>
    </source>
</evidence>
<dbReference type="InterPro" id="IPR007329">
    <property type="entry name" value="FMN-bd"/>
</dbReference>
<comment type="similarity">
    <text evidence="6">Belongs to the RnfG family.</text>
</comment>
<comment type="caution">
    <text evidence="9">The sequence shown here is derived from an EMBL/GenBank/DDBJ whole genome shotgun (WGS) entry which is preliminary data.</text>
</comment>
<dbReference type="NCBIfam" id="TIGR01947">
    <property type="entry name" value="rnfG"/>
    <property type="match status" value="1"/>
</dbReference>
<evidence type="ECO:0000256" key="1">
    <source>
        <dbReference type="ARBA" id="ARBA00022448"/>
    </source>
</evidence>
<comment type="subunit">
    <text evidence="6">The complex is composed of six subunits: RnfA, RnfB, RnfC, RnfD, RnfE and RnfG.</text>
</comment>
<sequence>MNLPLFMRDRDGIGYQAGLLGAFTLVAAALLVSGDRITRGPIAEREAEDLLASLSEVIPATLHDNALLANSMTLPTADAPLIVYRALEGLEVTGVAFEVVGQGYAGPIRVLLGIDANGRVLGARVLAHAETPGLGDKIELARDDWILDFDGRSLADPEPARWAVKKDGGLFDQFSGATITPRAVVGAIKGGLETFAAHRDTLTASAVLQTQIDEQVTDGRGTAR</sequence>
<reference evidence="9" key="1">
    <citation type="submission" date="2017-08" db="EMBL/GenBank/DDBJ databases">
        <authorList>
            <person name="Imhoff J.F."/>
            <person name="Rahn T."/>
            <person name="Kuenzel S."/>
            <person name="Neulinger S.C."/>
        </authorList>
    </citation>
    <scope>NUCLEOTIDE SEQUENCE</scope>
    <source>
        <strain evidence="9">DSM 11080</strain>
    </source>
</reference>
<evidence type="ECO:0000256" key="7">
    <source>
        <dbReference type="SAM" id="Phobius"/>
    </source>
</evidence>
<keyword evidence="4 6" id="KW-0288">FMN</keyword>
<evidence type="ECO:0000259" key="8">
    <source>
        <dbReference type="SMART" id="SM00900"/>
    </source>
</evidence>
<keyword evidence="6 7" id="KW-1133">Transmembrane helix</keyword>
<evidence type="ECO:0000256" key="3">
    <source>
        <dbReference type="ARBA" id="ARBA00022630"/>
    </source>
</evidence>
<protein>
    <recommendedName>
        <fullName evidence="6">Ion-translocating oxidoreductase complex subunit G</fullName>
        <ecNumber evidence="6">7.-.-.-</ecNumber>
    </recommendedName>
    <alternativeName>
        <fullName evidence="6">Rnf electron transport complex subunit G</fullName>
    </alternativeName>
</protein>
<reference evidence="9" key="2">
    <citation type="journal article" date="2020" name="Microorganisms">
        <title>Osmotic Adaptation and Compatible Solute Biosynthesis of Phototrophic Bacteria as Revealed from Genome Analyses.</title>
        <authorList>
            <person name="Imhoff J.F."/>
            <person name="Rahn T."/>
            <person name="Kunzel S."/>
            <person name="Keller A."/>
            <person name="Neulinger S.C."/>
        </authorList>
    </citation>
    <scope>NUCLEOTIDE SEQUENCE</scope>
    <source>
        <strain evidence="9">DSM 11080</strain>
    </source>
</reference>
<evidence type="ECO:0000313" key="9">
    <source>
        <dbReference type="EMBL" id="MBK1704045.1"/>
    </source>
</evidence>
<dbReference type="EC" id="7.-.-.-" evidence="6"/>
<dbReference type="GO" id="GO:0009055">
    <property type="term" value="F:electron transfer activity"/>
    <property type="evidence" value="ECO:0007669"/>
    <property type="project" value="InterPro"/>
</dbReference>
<dbReference type="PANTHER" id="PTHR36118:SF1">
    <property type="entry name" value="ION-TRANSLOCATING OXIDOREDUCTASE COMPLEX SUBUNIT G"/>
    <property type="match status" value="1"/>
</dbReference>
<keyword evidence="10" id="KW-1185">Reference proteome</keyword>
<keyword evidence="2 6" id="KW-0597">Phosphoprotein</keyword>
<keyword evidence="5 6" id="KW-0249">Electron transport</keyword>
<feature type="domain" description="FMN-binding" evidence="8">
    <location>
        <begin position="103"/>
        <end position="195"/>
    </location>
</feature>
<keyword evidence="6" id="KW-1003">Cell membrane</keyword>
<dbReference type="InterPro" id="IPR010209">
    <property type="entry name" value="Ion_transpt_RnfG/RsxG"/>
</dbReference>
<keyword evidence="6 7" id="KW-0472">Membrane</keyword>
<dbReference type="PIRSF" id="PIRSF006091">
    <property type="entry name" value="E_trnsport_RnfG"/>
    <property type="match status" value="1"/>
</dbReference>
<keyword evidence="6" id="KW-1278">Translocase</keyword>
<evidence type="ECO:0000256" key="4">
    <source>
        <dbReference type="ARBA" id="ARBA00022643"/>
    </source>
</evidence>
<comment type="function">
    <text evidence="6">Part of a membrane-bound complex that couples electron transfer with translocation of ions across the membrane.</text>
</comment>
<evidence type="ECO:0000256" key="6">
    <source>
        <dbReference type="HAMAP-Rule" id="MF_00479"/>
    </source>
</evidence>
<dbReference type="GO" id="GO:0005886">
    <property type="term" value="C:plasma membrane"/>
    <property type="evidence" value="ECO:0007669"/>
    <property type="project" value="UniProtKB-SubCell"/>
</dbReference>
<gene>
    <name evidence="6" type="primary">rnfG</name>
    <name evidence="9" type="ORF">CKO40_05660</name>
</gene>
<dbReference type="GO" id="GO:0010181">
    <property type="term" value="F:FMN binding"/>
    <property type="evidence" value="ECO:0007669"/>
    <property type="project" value="InterPro"/>
</dbReference>